<organism evidence="1 2">
    <name type="scientific">Botryobasidium botryosum (strain FD-172 SS1)</name>
    <dbReference type="NCBI Taxonomy" id="930990"/>
    <lineage>
        <taxon>Eukaryota</taxon>
        <taxon>Fungi</taxon>
        <taxon>Dikarya</taxon>
        <taxon>Basidiomycota</taxon>
        <taxon>Agaricomycotina</taxon>
        <taxon>Agaricomycetes</taxon>
        <taxon>Cantharellales</taxon>
        <taxon>Botryobasidiaceae</taxon>
        <taxon>Botryobasidium</taxon>
    </lineage>
</organism>
<protein>
    <recommendedName>
        <fullName evidence="3">F-box domain-containing protein</fullName>
    </recommendedName>
</protein>
<dbReference type="AlphaFoldDB" id="A0A067MLH9"/>
<evidence type="ECO:0008006" key="3">
    <source>
        <dbReference type="Google" id="ProtNLM"/>
    </source>
</evidence>
<proteinExistence type="predicted"/>
<dbReference type="Gene3D" id="3.80.10.10">
    <property type="entry name" value="Ribonuclease Inhibitor"/>
    <property type="match status" value="1"/>
</dbReference>
<evidence type="ECO:0000313" key="1">
    <source>
        <dbReference type="EMBL" id="KDQ12737.1"/>
    </source>
</evidence>
<dbReference type="Proteomes" id="UP000027195">
    <property type="component" value="Unassembled WGS sequence"/>
</dbReference>
<dbReference type="InParanoid" id="A0A067MLH9"/>
<accession>A0A067MLH9</accession>
<dbReference type="OrthoDB" id="3365698at2759"/>
<dbReference type="HOGENOM" id="CLU_849897_0_0_1"/>
<dbReference type="InterPro" id="IPR032675">
    <property type="entry name" value="LRR_dom_sf"/>
</dbReference>
<name>A0A067MLH9_BOTB1</name>
<evidence type="ECO:0000313" key="2">
    <source>
        <dbReference type="Proteomes" id="UP000027195"/>
    </source>
</evidence>
<keyword evidence="2" id="KW-1185">Reference proteome</keyword>
<dbReference type="SUPFAM" id="SSF52047">
    <property type="entry name" value="RNI-like"/>
    <property type="match status" value="1"/>
</dbReference>
<sequence>MALDAALRDQVSALIILGAVTTAPTLVYRLPSEVLASVFELVVDYDACEPMSARAPFQLAGVSRWWREVALTVCALWAKINREVGSSADLVDIFFVRSRLAMLDVELAMEEDLREFGMYHWHFPQREQQEQCVLRVLKALLQHNSRLRSLFLENVSVAHDELLFPAPQLEVFRCVGPDRFPPSRVPSVPINIFAGHSPRLRALRLNMFHIALESSIYVGLTTLHLEAIHYTTSIRDLIRVIKACPLLEELKLSRVSFALVNFPTVSRRSRSSPPVHTEPITLAMLRRTEIYRLDPEVTNKFFTSVVVPPSSLLVLSLCWNDDFNNVI</sequence>
<dbReference type="EMBL" id="KL198048">
    <property type="protein sequence ID" value="KDQ12737.1"/>
    <property type="molecule type" value="Genomic_DNA"/>
</dbReference>
<reference evidence="2" key="1">
    <citation type="journal article" date="2014" name="Proc. Natl. Acad. Sci. U.S.A.">
        <title>Extensive sampling of basidiomycete genomes demonstrates inadequacy of the white-rot/brown-rot paradigm for wood decay fungi.</title>
        <authorList>
            <person name="Riley R."/>
            <person name="Salamov A.A."/>
            <person name="Brown D.W."/>
            <person name="Nagy L.G."/>
            <person name="Floudas D."/>
            <person name="Held B.W."/>
            <person name="Levasseur A."/>
            <person name="Lombard V."/>
            <person name="Morin E."/>
            <person name="Otillar R."/>
            <person name="Lindquist E.A."/>
            <person name="Sun H."/>
            <person name="LaButti K.M."/>
            <person name="Schmutz J."/>
            <person name="Jabbour D."/>
            <person name="Luo H."/>
            <person name="Baker S.E."/>
            <person name="Pisabarro A.G."/>
            <person name="Walton J.D."/>
            <person name="Blanchette R.A."/>
            <person name="Henrissat B."/>
            <person name="Martin F."/>
            <person name="Cullen D."/>
            <person name="Hibbett D.S."/>
            <person name="Grigoriev I.V."/>
        </authorList>
    </citation>
    <scope>NUCLEOTIDE SEQUENCE [LARGE SCALE GENOMIC DNA]</scope>
    <source>
        <strain evidence="2">FD-172 SS1</strain>
    </source>
</reference>
<gene>
    <name evidence="1" type="ORF">BOTBODRAFT_146533</name>
</gene>